<dbReference type="EMBL" id="MIYZ01000034">
    <property type="protein sequence ID" value="OIR21840.1"/>
    <property type="molecule type" value="Genomic_DNA"/>
</dbReference>
<feature type="transmembrane region" description="Helical" evidence="1">
    <location>
        <begin position="12"/>
        <end position="30"/>
    </location>
</feature>
<dbReference type="Proteomes" id="UP000183615">
    <property type="component" value="Unassembled WGS sequence"/>
</dbReference>
<reference evidence="2 3" key="1">
    <citation type="submission" date="2016-08" db="EMBL/GenBank/DDBJ databases">
        <title>New Insights into Marine Group III Euryarchaeota, from dark to light.</title>
        <authorList>
            <person name="Haro-Moreno J.M."/>
            <person name="Rodriguez-Valera F."/>
            <person name="Lopez-Garcia P."/>
            <person name="Moreira D."/>
            <person name="Martin-Cuadrado A.B."/>
        </authorList>
    </citation>
    <scope>NUCLEOTIDE SEQUENCE [LARGE SCALE GENOMIC DNA]</scope>
    <source>
        <strain evidence="2">CG-Epi2</strain>
    </source>
</reference>
<evidence type="ECO:0000256" key="1">
    <source>
        <dbReference type="SAM" id="Phobius"/>
    </source>
</evidence>
<feature type="transmembrane region" description="Helical" evidence="1">
    <location>
        <begin position="105"/>
        <end position="129"/>
    </location>
</feature>
<organism evidence="2 3">
    <name type="scientific">Marine Group III euryarchaeote CG-Epi2</name>
    <dbReference type="NCBI Taxonomy" id="1888996"/>
    <lineage>
        <taxon>Archaea</taxon>
        <taxon>Methanobacteriati</taxon>
        <taxon>Thermoplasmatota</taxon>
        <taxon>Thermoplasmata</taxon>
        <taxon>Candidatus Thermoprofundales</taxon>
    </lineage>
</organism>
<dbReference type="AlphaFoldDB" id="A0A1J5U007"/>
<feature type="transmembrane region" description="Helical" evidence="1">
    <location>
        <begin position="54"/>
        <end position="73"/>
    </location>
</feature>
<accession>A0A1J5U007</accession>
<evidence type="ECO:0000313" key="3">
    <source>
        <dbReference type="Proteomes" id="UP000183615"/>
    </source>
</evidence>
<keyword evidence="1" id="KW-1133">Transmembrane helix</keyword>
<comment type="caution">
    <text evidence="2">The sequence shown here is derived from an EMBL/GenBank/DDBJ whole genome shotgun (WGS) entry which is preliminary data.</text>
</comment>
<sequence>MDAIKQYMQPKWWLIVIGVLGFITGVGNYATAEDSAEIGWGDDYTANDVFYEKAWGLNQLPLSIAALVSGLLLTGRARSIMAMTISGGFWSSMVVLYPAGTDAGYGFMAIDMLVVITVIMGGLFTSGYLHLEDEE</sequence>
<proteinExistence type="predicted"/>
<name>A0A1J5U007_9ARCH</name>
<keyword evidence="1" id="KW-0812">Transmembrane</keyword>
<keyword evidence="1" id="KW-0472">Membrane</keyword>
<protein>
    <recommendedName>
        <fullName evidence="4">DoxX family protein</fullName>
    </recommendedName>
</protein>
<evidence type="ECO:0000313" key="2">
    <source>
        <dbReference type="EMBL" id="OIR21840.1"/>
    </source>
</evidence>
<feature type="transmembrane region" description="Helical" evidence="1">
    <location>
        <begin position="80"/>
        <end position="99"/>
    </location>
</feature>
<evidence type="ECO:0008006" key="4">
    <source>
        <dbReference type="Google" id="ProtNLM"/>
    </source>
</evidence>
<gene>
    <name evidence="2" type="ORF">BET99_01710</name>
</gene>